<dbReference type="Proteomes" id="UP000005391">
    <property type="component" value="Unassembled WGS sequence"/>
</dbReference>
<dbReference type="HOGENOM" id="CLU_932824_0_0_10"/>
<name>E4MS63_CAPOC</name>
<organism evidence="1 2">
    <name type="scientific">Capnocytophaga ochracea F0287</name>
    <dbReference type="NCBI Taxonomy" id="873517"/>
    <lineage>
        <taxon>Bacteria</taxon>
        <taxon>Pseudomonadati</taxon>
        <taxon>Bacteroidota</taxon>
        <taxon>Flavobacteriia</taxon>
        <taxon>Flavobacteriales</taxon>
        <taxon>Flavobacteriaceae</taxon>
        <taxon>Capnocytophaga</taxon>
    </lineage>
</organism>
<dbReference type="AlphaFoldDB" id="E4MS63"/>
<evidence type="ECO:0000313" key="2">
    <source>
        <dbReference type="Proteomes" id="UP000005391"/>
    </source>
</evidence>
<dbReference type="EMBL" id="AEOH01000034">
    <property type="protein sequence ID" value="EFS97472.1"/>
    <property type="molecule type" value="Genomic_DNA"/>
</dbReference>
<sequence length="293" mass="32878">MKKLIFIASLLAVACNDIEPIDIDTPKREINTQALTQYKADLNKRPITMGMLYNWGKEAGAILMNTPDSLDVIVVKNNYNAIDEILQNDLRDVQQKKATKVLLGIDFSVATTTDTTKLTKQANDALAIAKANGFNGVSVEFPQESSDYFSQAAFDAVLSAIVANKGNLLFAVENMYGGDTKHIEKANWVIFRKKDNEQFRSFTEQAEKWKPLRYLPSTDFSEEGLADGFSDTTNFNPDGKDGRYPRTVDIVNWKASNRAGVALYHIEKDYYNLSGKTTFKTLRGIIHKVQQQK</sequence>
<dbReference type="PROSITE" id="PS51257">
    <property type="entry name" value="PROKAR_LIPOPROTEIN"/>
    <property type="match status" value="1"/>
</dbReference>
<protein>
    <submittedName>
        <fullName evidence="1">Uncharacterized protein</fullName>
    </submittedName>
</protein>
<gene>
    <name evidence="1" type="ORF">HMPREF1977_1223</name>
</gene>
<proteinExistence type="predicted"/>
<dbReference type="eggNOG" id="ENOG50330R0">
    <property type="taxonomic scope" value="Bacteria"/>
</dbReference>
<reference evidence="1 2" key="1">
    <citation type="submission" date="2010-10" db="EMBL/GenBank/DDBJ databases">
        <authorList>
            <person name="Muzny D."/>
            <person name="Qin X."/>
            <person name="Deng J."/>
            <person name="Jiang H."/>
            <person name="Liu Y."/>
            <person name="Qu J."/>
            <person name="Song X.-Z."/>
            <person name="Zhang L."/>
            <person name="Thornton R."/>
            <person name="Coyle M."/>
            <person name="Francisco L."/>
            <person name="Jackson L."/>
            <person name="Javaid M."/>
            <person name="Korchina V."/>
            <person name="Kovar C."/>
            <person name="Mata R."/>
            <person name="Mathew T."/>
            <person name="Ngo R."/>
            <person name="Nguyen L."/>
            <person name="Nguyen N."/>
            <person name="Okwuonu G."/>
            <person name="Ongeri F."/>
            <person name="Pham C."/>
            <person name="Simmons D."/>
            <person name="Wilczek-Boney K."/>
            <person name="Hale W."/>
            <person name="Jakkamsetti A."/>
            <person name="Pham P."/>
            <person name="Ruth R."/>
            <person name="San Lucas F."/>
            <person name="Warren J."/>
            <person name="Zhang J."/>
            <person name="Zhao Z."/>
            <person name="Zhou C."/>
            <person name="Zhu D."/>
            <person name="Lee S."/>
            <person name="Bess C."/>
            <person name="Blankenburg K."/>
            <person name="Forbes L."/>
            <person name="Fu Q."/>
            <person name="Gubbala S."/>
            <person name="Hirani K."/>
            <person name="Jayaseelan J.C."/>
            <person name="Lara F."/>
            <person name="Munidasa M."/>
            <person name="Palculict T."/>
            <person name="Patil S."/>
            <person name="Pu L.-L."/>
            <person name="Saada N."/>
            <person name="Tang L."/>
            <person name="Weissenberger G."/>
            <person name="Zhu Y."/>
            <person name="Hemphill L."/>
            <person name="Shang Y."/>
            <person name="Youmans B."/>
            <person name="Ayvaz T."/>
            <person name="Ross M."/>
            <person name="Santibanez J."/>
            <person name="Aqrawi P."/>
            <person name="Gross S."/>
            <person name="Joshi V."/>
            <person name="Fowler G."/>
            <person name="Nazareth L."/>
            <person name="Reid J."/>
            <person name="Worley K."/>
            <person name="Petrosino J."/>
            <person name="Highlander S."/>
            <person name="Gibbs R."/>
        </authorList>
    </citation>
    <scope>NUCLEOTIDE SEQUENCE [LARGE SCALE GENOMIC DNA]</scope>
    <source>
        <strain evidence="1 2">F0287</strain>
    </source>
</reference>
<comment type="caution">
    <text evidence="1">The sequence shown here is derived from an EMBL/GenBank/DDBJ whole genome shotgun (WGS) entry which is preliminary data.</text>
</comment>
<evidence type="ECO:0000313" key="1">
    <source>
        <dbReference type="EMBL" id="EFS97472.1"/>
    </source>
</evidence>
<accession>E4MS63</accession>
<dbReference type="RefSeq" id="WP_002673375.1">
    <property type="nucleotide sequence ID" value="NZ_GL573160.1"/>
</dbReference>